<name>A0D0C5_PARTE</name>
<dbReference type="AlphaFoldDB" id="A0D0C5"/>
<evidence type="ECO:0000313" key="4">
    <source>
        <dbReference type="EMBL" id="CAK76492.1"/>
    </source>
</evidence>
<dbReference type="HOGENOM" id="CLU_476916_0_0_1"/>
<dbReference type="OrthoDB" id="297221at2759"/>
<evidence type="ECO:0000256" key="2">
    <source>
        <dbReference type="SAM" id="Coils"/>
    </source>
</evidence>
<feature type="domain" description="Protein kinase" evidence="3">
    <location>
        <begin position="1"/>
        <end position="277"/>
    </location>
</feature>
<gene>
    <name evidence="4" type="ORF">GSPATT00012044001</name>
</gene>
<dbReference type="GeneID" id="5029673"/>
<dbReference type="KEGG" id="ptm:GSPATT00012044001"/>
<dbReference type="EMBL" id="CT868241">
    <property type="protein sequence ID" value="CAK76492.1"/>
    <property type="molecule type" value="Genomic_DNA"/>
</dbReference>
<evidence type="ECO:0000259" key="3">
    <source>
        <dbReference type="PROSITE" id="PS50011"/>
    </source>
</evidence>
<keyword evidence="5" id="KW-1185">Reference proteome</keyword>
<dbReference type="RefSeq" id="XP_001443889.1">
    <property type="nucleotide sequence ID" value="XM_001443852.1"/>
</dbReference>
<dbReference type="InParanoid" id="A0D0C5"/>
<dbReference type="PANTHER" id="PTHR43215">
    <property type="entry name" value="RADIAL SPOKE HEAD 1 HOMOLOG"/>
    <property type="match status" value="1"/>
</dbReference>
<dbReference type="SUPFAM" id="SSF56112">
    <property type="entry name" value="Protein kinase-like (PK-like)"/>
    <property type="match status" value="1"/>
</dbReference>
<dbReference type="PANTHER" id="PTHR43215:SF14">
    <property type="entry name" value="RADIAL SPOKE HEAD 1 HOMOLOG"/>
    <property type="match status" value="1"/>
</dbReference>
<dbReference type="Gene3D" id="2.20.110.10">
    <property type="entry name" value="Histone H3 K4-specific methyltransferase SET7/9 N-terminal domain"/>
    <property type="match status" value="2"/>
</dbReference>
<sequence>MGVQQSNINENIPFLSNMKIIIDKGNYQIYENDKYQKFDYREFKSSSNSFSNEIEVAREIQNQNFPGLAKIEEVHLQTCEQWFTKYFTLCILTEHPKYSLKEYLQQKKKTLSNEEITELLVSITQAQHILGVKKQYLSWENIFTNDGNIWKLRPFFDSQSSYQNLLSFKEQKVINFVLDCFPAPEEFEGKVCDTDRVQIFGLGMIILELITKQKSNDIYQEYRINETLLQLRINSILKLKYQFCGNFIDIITEMLDTDLVRRPNFDQLLKKLKSPASQIASLQLQAEFVKQPQKLNTLDSVNLFEENNLDKIDEEKLSEALKQAQVEIQIQIKRVRQEIQNIKHNQNIFEQNGQQYYGQIVNNLYEGKGRLFSKFGNLIYEGEFMNGYFHNWGVEHYENSIQLQESYKFEDGKDIMKFAKQYEGCFQFGKKSGEGMLTLTNGEIYCGEFRNDQINGLGKFYGKSNDKIIGVWKNGSIISNSGIQKELVSFGSYMFSNQIDPPQSQKQPKNQNKSDFAKSLVEVDAKTQEIQFNGISSLQSCRSQLELSFNNHLKYFSQKQSQNKKEHKIFYDGTNTTLKYEGQLFTGQMHGRGTLYFKNGDIQYEGDFVNGKFEGYGILTNENPEIEMTINYNDLRDVNIKGWWKQYQGTFSKGEKQGQGYWHLTDKCVLLGMFDKDEVHGEAYLKRPKQEDVYAQWENGILHKVLQGKL</sequence>
<dbReference type="GO" id="GO:0005524">
    <property type="term" value="F:ATP binding"/>
    <property type="evidence" value="ECO:0007669"/>
    <property type="project" value="InterPro"/>
</dbReference>
<accession>A0D0C5</accession>
<dbReference type="SMART" id="SM00698">
    <property type="entry name" value="MORN"/>
    <property type="match status" value="7"/>
</dbReference>
<dbReference type="Gene3D" id="1.10.510.10">
    <property type="entry name" value="Transferase(Phosphotransferase) domain 1"/>
    <property type="match status" value="1"/>
</dbReference>
<organism evidence="4 5">
    <name type="scientific">Paramecium tetraurelia</name>
    <dbReference type="NCBI Taxonomy" id="5888"/>
    <lineage>
        <taxon>Eukaryota</taxon>
        <taxon>Sar</taxon>
        <taxon>Alveolata</taxon>
        <taxon>Ciliophora</taxon>
        <taxon>Intramacronucleata</taxon>
        <taxon>Oligohymenophorea</taxon>
        <taxon>Peniculida</taxon>
        <taxon>Parameciidae</taxon>
        <taxon>Paramecium</taxon>
    </lineage>
</organism>
<dbReference type="InterPro" id="IPR000719">
    <property type="entry name" value="Prot_kinase_dom"/>
</dbReference>
<keyword evidence="2" id="KW-0175">Coiled coil</keyword>
<protein>
    <recommendedName>
        <fullName evidence="3">Protein kinase domain-containing protein</fullName>
    </recommendedName>
</protein>
<dbReference type="SUPFAM" id="SSF82185">
    <property type="entry name" value="Histone H3 K4-specific methyltransferase SET7/9 N-terminal domain"/>
    <property type="match status" value="3"/>
</dbReference>
<dbReference type="STRING" id="5888.A0D0C5"/>
<dbReference type="Pfam" id="PF07714">
    <property type="entry name" value="PK_Tyr_Ser-Thr"/>
    <property type="match status" value="1"/>
</dbReference>
<reference evidence="4 5" key="1">
    <citation type="journal article" date="2006" name="Nature">
        <title>Global trends of whole-genome duplications revealed by the ciliate Paramecium tetraurelia.</title>
        <authorList>
            <consortium name="Genoscope"/>
            <person name="Aury J.-M."/>
            <person name="Jaillon O."/>
            <person name="Duret L."/>
            <person name="Noel B."/>
            <person name="Jubin C."/>
            <person name="Porcel B.M."/>
            <person name="Segurens B."/>
            <person name="Daubin V."/>
            <person name="Anthouard V."/>
            <person name="Aiach N."/>
            <person name="Arnaiz O."/>
            <person name="Billaut A."/>
            <person name="Beisson J."/>
            <person name="Blanc I."/>
            <person name="Bouhouche K."/>
            <person name="Camara F."/>
            <person name="Duharcourt S."/>
            <person name="Guigo R."/>
            <person name="Gogendeau D."/>
            <person name="Katinka M."/>
            <person name="Keller A.-M."/>
            <person name="Kissmehl R."/>
            <person name="Klotz C."/>
            <person name="Koll F."/>
            <person name="Le Moue A."/>
            <person name="Lepere C."/>
            <person name="Malinsky S."/>
            <person name="Nowacki M."/>
            <person name="Nowak J.K."/>
            <person name="Plattner H."/>
            <person name="Poulain J."/>
            <person name="Ruiz F."/>
            <person name="Serrano V."/>
            <person name="Zagulski M."/>
            <person name="Dessen P."/>
            <person name="Betermier M."/>
            <person name="Weissenbach J."/>
            <person name="Scarpelli C."/>
            <person name="Schachter V."/>
            <person name="Sperling L."/>
            <person name="Meyer E."/>
            <person name="Cohen J."/>
            <person name="Wincker P."/>
        </authorList>
    </citation>
    <scope>NUCLEOTIDE SEQUENCE [LARGE SCALE GENOMIC DNA]</scope>
    <source>
        <strain evidence="4 5">Stock d4-2</strain>
    </source>
</reference>
<dbReference type="Pfam" id="PF02493">
    <property type="entry name" value="MORN"/>
    <property type="match status" value="7"/>
</dbReference>
<dbReference type="Proteomes" id="UP000000600">
    <property type="component" value="Unassembled WGS sequence"/>
</dbReference>
<dbReference type="InterPro" id="IPR011009">
    <property type="entry name" value="Kinase-like_dom_sf"/>
</dbReference>
<dbReference type="InterPro" id="IPR001245">
    <property type="entry name" value="Ser-Thr/Tyr_kinase_cat_dom"/>
</dbReference>
<dbReference type="OMA" id="EYRINET"/>
<feature type="coiled-coil region" evidence="2">
    <location>
        <begin position="325"/>
        <end position="352"/>
    </location>
</feature>
<evidence type="ECO:0000256" key="1">
    <source>
        <dbReference type="ARBA" id="ARBA00022737"/>
    </source>
</evidence>
<keyword evidence="1" id="KW-0677">Repeat</keyword>
<evidence type="ECO:0000313" key="5">
    <source>
        <dbReference type="Proteomes" id="UP000000600"/>
    </source>
</evidence>
<dbReference type="GO" id="GO:0004672">
    <property type="term" value="F:protein kinase activity"/>
    <property type="evidence" value="ECO:0007669"/>
    <property type="project" value="InterPro"/>
</dbReference>
<dbReference type="InterPro" id="IPR003409">
    <property type="entry name" value="MORN"/>
</dbReference>
<dbReference type="PROSITE" id="PS50011">
    <property type="entry name" value="PROTEIN_KINASE_DOM"/>
    <property type="match status" value="1"/>
</dbReference>
<proteinExistence type="predicted"/>